<feature type="domain" description="Helix-hairpin-helix DNA-binding motif class 1" evidence="4">
    <location>
        <begin position="195"/>
        <end position="214"/>
    </location>
</feature>
<dbReference type="GO" id="GO:0003677">
    <property type="term" value="F:DNA binding"/>
    <property type="evidence" value="ECO:0007669"/>
    <property type="project" value="InterPro"/>
</dbReference>
<dbReference type="GO" id="GO:0004518">
    <property type="term" value="F:nuclease activity"/>
    <property type="evidence" value="ECO:0007669"/>
    <property type="project" value="InterPro"/>
</dbReference>
<evidence type="ECO:0000259" key="5">
    <source>
        <dbReference type="SMART" id="SM00891"/>
    </source>
</evidence>
<dbReference type="InterPro" id="IPR006166">
    <property type="entry name" value="ERCC4_domain"/>
</dbReference>
<feature type="domain" description="Helix-hairpin-helix DNA-binding motif class 1" evidence="4">
    <location>
        <begin position="161"/>
        <end position="180"/>
    </location>
</feature>
<feature type="domain" description="ERCC4" evidence="5">
    <location>
        <begin position="2"/>
        <end position="88"/>
    </location>
</feature>
<evidence type="ECO:0000256" key="1">
    <source>
        <dbReference type="ARBA" id="ARBA00008322"/>
    </source>
</evidence>
<dbReference type="GO" id="GO:0006281">
    <property type="term" value="P:DNA repair"/>
    <property type="evidence" value="ECO:0007669"/>
    <property type="project" value="InterPro"/>
</dbReference>
<proteinExistence type="inferred from homology"/>
<dbReference type="Gene3D" id="3.40.50.10130">
    <property type="match status" value="1"/>
</dbReference>
<dbReference type="Pfam" id="PF14520">
    <property type="entry name" value="HHH_5"/>
    <property type="match status" value="1"/>
</dbReference>
<dbReference type="InterPro" id="IPR010994">
    <property type="entry name" value="RuvA_2-like"/>
</dbReference>
<evidence type="ECO:0000256" key="3">
    <source>
        <dbReference type="ARBA" id="ARBA00034463"/>
    </source>
</evidence>
<evidence type="ECO:0000259" key="4">
    <source>
        <dbReference type="SMART" id="SM00278"/>
    </source>
</evidence>
<accession>A0A385AGV3</accession>
<dbReference type="InterPro" id="IPR011335">
    <property type="entry name" value="Restrct_endonuc-II-like"/>
</dbReference>
<dbReference type="EMBL" id="MH674343">
    <property type="protein sequence ID" value="AXN53394.1"/>
    <property type="molecule type" value="Genomic_DNA"/>
</dbReference>
<keyword evidence="7" id="KW-1185">Reference proteome</keyword>
<evidence type="ECO:0000313" key="6">
    <source>
        <dbReference type="EMBL" id="AXN53394.1"/>
    </source>
</evidence>
<comment type="similarity">
    <text evidence="1">Belongs to the asfivirus EP364R family.</text>
</comment>
<dbReference type="SMART" id="SM00278">
    <property type="entry name" value="HhH1"/>
    <property type="match status" value="2"/>
</dbReference>
<evidence type="ECO:0000313" key="7">
    <source>
        <dbReference type="Proteomes" id="UP000262397"/>
    </source>
</evidence>
<dbReference type="SMART" id="SM00891">
    <property type="entry name" value="ERCC4"/>
    <property type="match status" value="1"/>
</dbReference>
<dbReference type="InterPro" id="IPR003583">
    <property type="entry name" value="Hlx-hairpin-Hlx_DNA-bd_motif"/>
</dbReference>
<reference evidence="6" key="1">
    <citation type="submission" date="2018-07" db="EMBL/GenBank/DDBJ databases">
        <authorList>
            <person name="Quirk P.G."/>
            <person name="Krulwich T.A."/>
        </authorList>
    </citation>
    <scope>NUCLEOTIDE SEQUENCE [LARGE SCALE GENOMIC DNA]</scope>
</reference>
<organism evidence="6">
    <name type="scientific">Methanobacterium virus Drs3</name>
    <dbReference type="NCBI Taxonomy" id="1430441"/>
    <lineage>
        <taxon>Viruses</taxon>
        <taxon>Duplodnaviria</taxon>
        <taxon>Heunggongvirae</taxon>
        <taxon>Uroviricota</taxon>
        <taxon>Caudoviricetes</taxon>
        <taxon>Methanobavirales</taxon>
        <taxon>Anaerodiviridae</taxon>
        <taxon>Metforvirus</taxon>
        <taxon>Metforvirus limi</taxon>
        <taxon>Metforvirus Drs3</taxon>
    </lineage>
</organism>
<comment type="function">
    <text evidence="3">Plays a role in the inhibition of type I interferon signaling pathway. Mechanistically, specifically interacts with 2',3'-cGAMP and cleaves it via its phosphodiesterase activity. In turn, prevents 2',3'-cGAMP interaction with host ER-resident STING1 leading to inhibition of downstream signaling pathway and type I interferon production.</text>
</comment>
<name>A0A385AGV3_9CAUD</name>
<dbReference type="Pfam" id="PF02732">
    <property type="entry name" value="ERCC4"/>
    <property type="match status" value="1"/>
</dbReference>
<dbReference type="Gene3D" id="1.10.150.20">
    <property type="entry name" value="5' to 3' exonuclease, C-terminal subdomain"/>
    <property type="match status" value="1"/>
</dbReference>
<evidence type="ECO:0000256" key="2">
    <source>
        <dbReference type="ARBA" id="ARBA00015502"/>
    </source>
</evidence>
<dbReference type="SUPFAM" id="SSF52980">
    <property type="entry name" value="Restriction endonuclease-like"/>
    <property type="match status" value="1"/>
</dbReference>
<protein>
    <recommendedName>
        <fullName evidence="2">ERCC4 domain-containing protein EP364R</fullName>
    </recommendedName>
</protein>
<sequence length="218" mass="24943">MPVILDSIEPQHIKDLFHEFYPDGSVERLDSGDLACTEYNVGIERKTAPDFVGSVMGDCNGDGRLWHQARRMSETYSSSYIILVGGYNDLPEPDKQRFTQKMWKGAIISLMARYNMKFLKVNTNREFFQLSKRIFSKSDGIDKHPLNIKRATNEKEAVLIGALYQVPGIGLEYSKRIIDVLGVDSIIELCKTSKEDLMSVDGIGERKANRIKEYYFER</sequence>
<gene>
    <name evidence="6" type="ORF">Drs3_00013</name>
</gene>
<dbReference type="SUPFAM" id="SSF47781">
    <property type="entry name" value="RuvA domain 2-like"/>
    <property type="match status" value="1"/>
</dbReference>
<dbReference type="Proteomes" id="UP000262397">
    <property type="component" value="Segment"/>
</dbReference>